<dbReference type="EMBL" id="VWSH01000003">
    <property type="protein sequence ID" value="KAA5533708.1"/>
    <property type="molecule type" value="Genomic_DNA"/>
</dbReference>
<gene>
    <name evidence="1" type="ORF">F0919_14340</name>
</gene>
<dbReference type="AlphaFoldDB" id="A0A5M6CET5"/>
<proteinExistence type="predicted"/>
<evidence type="ECO:0008006" key="3">
    <source>
        <dbReference type="Google" id="ProtNLM"/>
    </source>
</evidence>
<evidence type="ECO:0000313" key="2">
    <source>
        <dbReference type="Proteomes" id="UP000323632"/>
    </source>
</evidence>
<dbReference type="Proteomes" id="UP000323632">
    <property type="component" value="Unassembled WGS sequence"/>
</dbReference>
<dbReference type="GO" id="GO:0008289">
    <property type="term" value="F:lipid binding"/>
    <property type="evidence" value="ECO:0007669"/>
    <property type="project" value="InterPro"/>
</dbReference>
<dbReference type="SUPFAM" id="SSF55394">
    <property type="entry name" value="Bactericidal permeability-increasing protein, BPI"/>
    <property type="match status" value="1"/>
</dbReference>
<dbReference type="RefSeq" id="WP_150033454.1">
    <property type="nucleotide sequence ID" value="NZ_VWSH01000003.1"/>
</dbReference>
<organism evidence="1 2">
    <name type="scientific">Taibaiella lutea</name>
    <dbReference type="NCBI Taxonomy" id="2608001"/>
    <lineage>
        <taxon>Bacteria</taxon>
        <taxon>Pseudomonadati</taxon>
        <taxon>Bacteroidota</taxon>
        <taxon>Chitinophagia</taxon>
        <taxon>Chitinophagales</taxon>
        <taxon>Chitinophagaceae</taxon>
        <taxon>Taibaiella</taxon>
    </lineage>
</organism>
<reference evidence="1 2" key="1">
    <citation type="submission" date="2019-09" db="EMBL/GenBank/DDBJ databases">
        <title>Genome sequence and assembly of Taibaiella sp.</title>
        <authorList>
            <person name="Chhetri G."/>
        </authorList>
    </citation>
    <scope>NUCLEOTIDE SEQUENCE [LARGE SCALE GENOMIC DNA]</scope>
    <source>
        <strain evidence="1 2">KVB11</strain>
    </source>
</reference>
<dbReference type="InterPro" id="IPR017943">
    <property type="entry name" value="Bactericidal_perm-incr_a/b_dom"/>
</dbReference>
<accession>A0A5M6CET5</accession>
<protein>
    <recommendedName>
        <fullName evidence="3">Lipid-binding serum glycoprotein N-terminal domain-containing protein</fullName>
    </recommendedName>
</protein>
<evidence type="ECO:0000313" key="1">
    <source>
        <dbReference type="EMBL" id="KAA5533708.1"/>
    </source>
</evidence>
<dbReference type="Gene3D" id="3.15.10.10">
    <property type="entry name" value="Bactericidal permeability-increasing protein, domain 1"/>
    <property type="match status" value="1"/>
</dbReference>
<comment type="caution">
    <text evidence="1">The sequence shown here is derived from an EMBL/GenBank/DDBJ whole genome shotgun (WGS) entry which is preliminary data.</text>
</comment>
<sequence>MGQFQDLLNAVISANLSNINSAATSAILSRGLDPMQNVTSGSQTIGSINLGICTAEAVASYVLEHLTGLSSFHINSLVVTSANASPDGSSVNGAIQLDAVLSSNIGIQVGGNFKAGCLYFTPSVGLSGNVSVSGVSISATGDFNATLGTQLCLTSMDVMNPNLNYNNVNINIDGLGILNELLGPLEDFILGLVKGQIISLIESSITPPINSAISGALPLCTSLS</sequence>
<keyword evidence="2" id="KW-1185">Reference proteome</keyword>
<name>A0A5M6CET5_9BACT</name>